<dbReference type="Gene3D" id="2.30.38.10">
    <property type="entry name" value="Luciferase, Domain 3"/>
    <property type="match status" value="1"/>
</dbReference>
<evidence type="ECO:0000256" key="2">
    <source>
        <dbReference type="ARBA" id="ARBA00022553"/>
    </source>
</evidence>
<evidence type="ECO:0000313" key="5">
    <source>
        <dbReference type="Proteomes" id="UP000629619"/>
    </source>
</evidence>
<dbReference type="GO" id="GO:0043041">
    <property type="term" value="P:amino acid activation for nonribosomal peptide biosynthetic process"/>
    <property type="evidence" value="ECO:0007669"/>
    <property type="project" value="TreeGrafter"/>
</dbReference>
<dbReference type="InterPro" id="IPR036736">
    <property type="entry name" value="ACP-like_sf"/>
</dbReference>
<dbReference type="RefSeq" id="WP_203682463.1">
    <property type="nucleotide sequence ID" value="NZ_BOMW01000044.1"/>
</dbReference>
<sequence>MQFESIDQCFRARVRRDPHAVAVVSGDRRLTYRDLDERAGRLAGRLRDRGLRPGDVAAVLMRRSPDLVVAILAVVRAGGCYLPVHDAYPPPRRQQVLDDAAATILLSDADQDPGELPRVRHVVPVGPGLDDCRPLDEPSPARPHDAAYVMYTSGSEGTPLGVLVSHRGVLGLALDPCWDGGNHDRVLMMAPHAFGVSTYELWVPLLRGGTVVLAPPGVADGPALRRLIERHGVTALHVTAGHFRVLADEAPACFAGAREVLTGGDTISASAVRRVLAACPGLVVRAMYGATEASSFATSWPMTDPPGATVPVGRPLRDVRAYILDDRLRPVGKDVVGDLYLGGGRLAIGYPSRPDLTAQRFLPDPFAGGDARMYRTGDLARWTADGLIDHAGRATEQVKIRGFRVEPAEVENVLGGQPGLSDVVVTAREGTAGERRLVAYVVAAGPVDVDALLARTREHLPSYMVPADVVVLDRLPLTPNGKLDRRALPAPDTGRRAPYRPPVTDRQRVLCDLFAEVLQADAVGLTDSFFDLDGQSLLALRLVGRIRSELLAEVGVADIFDAPTVAELDKLLEARTTAP</sequence>
<dbReference type="GO" id="GO:0044550">
    <property type="term" value="P:secondary metabolite biosynthetic process"/>
    <property type="evidence" value="ECO:0007669"/>
    <property type="project" value="TreeGrafter"/>
</dbReference>
<protein>
    <recommendedName>
        <fullName evidence="3">Carrier domain-containing protein</fullName>
    </recommendedName>
</protein>
<dbReference type="AlphaFoldDB" id="A0A919N9P7"/>
<dbReference type="SUPFAM" id="SSF47336">
    <property type="entry name" value="ACP-like"/>
    <property type="match status" value="1"/>
</dbReference>
<dbReference type="Pfam" id="PF00550">
    <property type="entry name" value="PP-binding"/>
    <property type="match status" value="1"/>
</dbReference>
<dbReference type="InterPro" id="IPR029058">
    <property type="entry name" value="AB_hydrolase_fold"/>
</dbReference>
<dbReference type="PANTHER" id="PTHR45527">
    <property type="entry name" value="NONRIBOSOMAL PEPTIDE SYNTHETASE"/>
    <property type="match status" value="1"/>
</dbReference>
<dbReference type="SUPFAM" id="SSF56801">
    <property type="entry name" value="Acetyl-CoA synthetase-like"/>
    <property type="match status" value="1"/>
</dbReference>
<keyword evidence="5" id="KW-1185">Reference proteome</keyword>
<keyword evidence="1" id="KW-0596">Phosphopantetheine</keyword>
<dbReference type="Gene3D" id="3.40.50.980">
    <property type="match status" value="2"/>
</dbReference>
<dbReference type="PROSITE" id="PS50075">
    <property type="entry name" value="CARRIER"/>
    <property type="match status" value="1"/>
</dbReference>
<dbReference type="Pfam" id="PF00501">
    <property type="entry name" value="AMP-binding"/>
    <property type="match status" value="1"/>
</dbReference>
<dbReference type="NCBIfam" id="TIGR01733">
    <property type="entry name" value="AA-adenyl-dom"/>
    <property type="match status" value="1"/>
</dbReference>
<dbReference type="GO" id="GO:0005737">
    <property type="term" value="C:cytoplasm"/>
    <property type="evidence" value="ECO:0007669"/>
    <property type="project" value="TreeGrafter"/>
</dbReference>
<dbReference type="PANTHER" id="PTHR45527:SF1">
    <property type="entry name" value="FATTY ACID SYNTHASE"/>
    <property type="match status" value="1"/>
</dbReference>
<evidence type="ECO:0000256" key="1">
    <source>
        <dbReference type="ARBA" id="ARBA00022450"/>
    </source>
</evidence>
<comment type="caution">
    <text evidence="4">The sequence shown here is derived from an EMBL/GenBank/DDBJ whole genome shotgun (WGS) entry which is preliminary data.</text>
</comment>
<dbReference type="InterPro" id="IPR010071">
    <property type="entry name" value="AA_adenyl_dom"/>
</dbReference>
<dbReference type="InterPro" id="IPR045851">
    <property type="entry name" value="AMP-bd_C_sf"/>
</dbReference>
<evidence type="ECO:0000259" key="3">
    <source>
        <dbReference type="PROSITE" id="PS50075"/>
    </source>
</evidence>
<evidence type="ECO:0000313" key="4">
    <source>
        <dbReference type="EMBL" id="GIF07046.1"/>
    </source>
</evidence>
<dbReference type="Gene3D" id="3.30.300.30">
    <property type="match status" value="1"/>
</dbReference>
<dbReference type="Proteomes" id="UP000629619">
    <property type="component" value="Unassembled WGS sequence"/>
</dbReference>
<dbReference type="InterPro" id="IPR025110">
    <property type="entry name" value="AMP-bd_C"/>
</dbReference>
<dbReference type="Pfam" id="PF13193">
    <property type="entry name" value="AMP-binding_C"/>
    <property type="match status" value="1"/>
</dbReference>
<accession>A0A919N9P7</accession>
<dbReference type="EMBL" id="BOMW01000044">
    <property type="protein sequence ID" value="GIF07046.1"/>
    <property type="molecule type" value="Genomic_DNA"/>
</dbReference>
<dbReference type="Gene3D" id="3.40.50.1820">
    <property type="entry name" value="alpha/beta hydrolase"/>
    <property type="match status" value="1"/>
</dbReference>
<reference evidence="4" key="1">
    <citation type="submission" date="2021-01" db="EMBL/GenBank/DDBJ databases">
        <title>Whole genome shotgun sequence of Actinoplanes siamensis NBRC 109076.</title>
        <authorList>
            <person name="Komaki H."/>
            <person name="Tamura T."/>
        </authorList>
    </citation>
    <scope>NUCLEOTIDE SEQUENCE</scope>
    <source>
        <strain evidence="4">NBRC 109076</strain>
    </source>
</reference>
<dbReference type="CDD" id="cd12117">
    <property type="entry name" value="A_NRPS_Srf_like"/>
    <property type="match status" value="1"/>
</dbReference>
<name>A0A919N9P7_9ACTN</name>
<feature type="domain" description="Carrier" evidence="3">
    <location>
        <begin position="501"/>
        <end position="576"/>
    </location>
</feature>
<dbReference type="GO" id="GO:0031177">
    <property type="term" value="F:phosphopantetheine binding"/>
    <property type="evidence" value="ECO:0007669"/>
    <property type="project" value="TreeGrafter"/>
</dbReference>
<dbReference type="InterPro" id="IPR000873">
    <property type="entry name" value="AMP-dep_synth/lig_dom"/>
</dbReference>
<proteinExistence type="predicted"/>
<dbReference type="InterPro" id="IPR009081">
    <property type="entry name" value="PP-bd_ACP"/>
</dbReference>
<gene>
    <name evidence="4" type="ORF">Asi03nite_45840</name>
</gene>
<dbReference type="FunFam" id="3.30.300.30:FF:000010">
    <property type="entry name" value="Enterobactin synthetase component F"/>
    <property type="match status" value="1"/>
</dbReference>
<keyword evidence="2" id="KW-0597">Phosphoprotein</keyword>
<organism evidence="4 5">
    <name type="scientific">Actinoplanes siamensis</name>
    <dbReference type="NCBI Taxonomy" id="1223317"/>
    <lineage>
        <taxon>Bacteria</taxon>
        <taxon>Bacillati</taxon>
        <taxon>Actinomycetota</taxon>
        <taxon>Actinomycetes</taxon>
        <taxon>Micromonosporales</taxon>
        <taxon>Micromonosporaceae</taxon>
        <taxon>Actinoplanes</taxon>
    </lineage>
</organism>